<evidence type="ECO:0000313" key="2">
    <source>
        <dbReference type="EMBL" id="GAA4174467.1"/>
    </source>
</evidence>
<dbReference type="Gene3D" id="3.40.50.880">
    <property type="match status" value="1"/>
</dbReference>
<sequence length="232" mass="23524">MVRVLVVQNSPGSGPRRFGEWWSDDGLELDIRPGADGLPESLDGYAGLVLLGGGFLPSDDERAPWLPAERALTSAALAASLPTLGICLGGQLLAEVAGGEVRGKHGRPERGSTSIGLTDAATGDALLAGIPGSISMIENHQDSITALPSGAVLLASSTDHPNQAFRLGDAAWGLQFHPEVAAADLAGWNARELAAEGLDLAAVRAAADAAEPAAASVARRLAANFAAIVVAG</sequence>
<comment type="caution">
    <text evidence="2">The sequence shown here is derived from an EMBL/GenBank/DDBJ whole genome shotgun (WGS) entry which is preliminary data.</text>
</comment>
<dbReference type="InterPro" id="IPR044992">
    <property type="entry name" value="ChyE-like"/>
</dbReference>
<gene>
    <name evidence="2" type="ORF">GCM10022287_18400</name>
</gene>
<dbReference type="EMBL" id="BAABBW010000003">
    <property type="protein sequence ID" value="GAA4174467.1"/>
    <property type="molecule type" value="Genomic_DNA"/>
</dbReference>
<dbReference type="Pfam" id="PF00117">
    <property type="entry name" value="GATase"/>
    <property type="match status" value="1"/>
</dbReference>
<accession>A0ABP7ZZV8</accession>
<keyword evidence="2" id="KW-0315">Glutamine amidotransferase</keyword>
<dbReference type="CDD" id="cd01741">
    <property type="entry name" value="GATase1_1"/>
    <property type="match status" value="1"/>
</dbReference>
<reference evidence="3" key="1">
    <citation type="journal article" date="2019" name="Int. J. Syst. Evol. Microbiol.">
        <title>The Global Catalogue of Microorganisms (GCM) 10K type strain sequencing project: providing services to taxonomists for standard genome sequencing and annotation.</title>
        <authorList>
            <consortium name="The Broad Institute Genomics Platform"/>
            <consortium name="The Broad Institute Genome Sequencing Center for Infectious Disease"/>
            <person name="Wu L."/>
            <person name="Ma J."/>
        </authorList>
    </citation>
    <scope>NUCLEOTIDE SEQUENCE [LARGE SCALE GENOMIC DNA]</scope>
    <source>
        <strain evidence="3">JCM 17591</strain>
    </source>
</reference>
<dbReference type="SUPFAM" id="SSF52317">
    <property type="entry name" value="Class I glutamine amidotransferase-like"/>
    <property type="match status" value="1"/>
</dbReference>
<dbReference type="PANTHER" id="PTHR42695:SF5">
    <property type="entry name" value="GLUTAMINE AMIDOTRANSFERASE YLR126C-RELATED"/>
    <property type="match status" value="1"/>
</dbReference>
<organism evidence="2 3">
    <name type="scientific">Gryllotalpicola koreensis</name>
    <dbReference type="NCBI Taxonomy" id="993086"/>
    <lineage>
        <taxon>Bacteria</taxon>
        <taxon>Bacillati</taxon>
        <taxon>Actinomycetota</taxon>
        <taxon>Actinomycetes</taxon>
        <taxon>Micrococcales</taxon>
        <taxon>Microbacteriaceae</taxon>
        <taxon>Gryllotalpicola</taxon>
    </lineage>
</organism>
<dbReference type="RefSeq" id="WP_344753634.1">
    <property type="nucleotide sequence ID" value="NZ_BAABBW010000003.1"/>
</dbReference>
<keyword evidence="3" id="KW-1185">Reference proteome</keyword>
<name>A0ABP7ZZV8_9MICO</name>
<feature type="domain" description="Glutamine amidotransferase" evidence="1">
    <location>
        <begin position="42"/>
        <end position="181"/>
    </location>
</feature>
<proteinExistence type="predicted"/>
<evidence type="ECO:0000313" key="3">
    <source>
        <dbReference type="Proteomes" id="UP001501079"/>
    </source>
</evidence>
<dbReference type="InterPro" id="IPR029062">
    <property type="entry name" value="Class_I_gatase-like"/>
</dbReference>
<protein>
    <submittedName>
        <fullName evidence="2">Type 1 glutamine amidotransferase</fullName>
    </submittedName>
</protein>
<evidence type="ECO:0000259" key="1">
    <source>
        <dbReference type="Pfam" id="PF00117"/>
    </source>
</evidence>
<dbReference type="Proteomes" id="UP001501079">
    <property type="component" value="Unassembled WGS sequence"/>
</dbReference>
<dbReference type="PANTHER" id="PTHR42695">
    <property type="entry name" value="GLUTAMINE AMIDOTRANSFERASE YLR126C-RELATED"/>
    <property type="match status" value="1"/>
</dbReference>
<dbReference type="InterPro" id="IPR017926">
    <property type="entry name" value="GATASE"/>
</dbReference>
<dbReference type="PROSITE" id="PS51273">
    <property type="entry name" value="GATASE_TYPE_1"/>
    <property type="match status" value="1"/>
</dbReference>